<sequence length="290" mass="30184">MATGTWREWTADDASEWLSAPSADDDKYRRGVLGVITGSPDFPGAAVLGVEAAHRTGVGMVRFTGPRAVRQAVLAARPETVGVPGRVQAWLLGSGMDTDHRSFLLAGDLQHALASGEPTVLDAGGLDLVGSHTAPTVITPHARELARLLNDRDIDATVEEVEADPAGWAARAAEELRVAVLLKGAVTHVCDPDGTRLTVTASTHWLASAGTGDVLGGIVGALAATHHERLATHATAITYLAATAAFVHSEAARRASEAWEGGPVTAMDVAHAIPPVIGRLLRGEARSPRP</sequence>
<dbReference type="Gene3D" id="3.40.1190.20">
    <property type="match status" value="1"/>
</dbReference>
<comment type="catalytic activity">
    <reaction evidence="6">
        <text>(6S)-NADPHX + ADP = AMP + phosphate + NADPH + H(+)</text>
        <dbReference type="Rhea" id="RHEA:32235"/>
        <dbReference type="ChEBI" id="CHEBI:15378"/>
        <dbReference type="ChEBI" id="CHEBI:43474"/>
        <dbReference type="ChEBI" id="CHEBI:57783"/>
        <dbReference type="ChEBI" id="CHEBI:64076"/>
        <dbReference type="ChEBI" id="CHEBI:456215"/>
        <dbReference type="ChEBI" id="CHEBI:456216"/>
        <dbReference type="EC" id="4.2.1.136"/>
    </reaction>
</comment>
<dbReference type="SUPFAM" id="SSF53613">
    <property type="entry name" value="Ribokinase-like"/>
    <property type="match status" value="1"/>
</dbReference>
<dbReference type="RefSeq" id="WP_204393368.1">
    <property type="nucleotide sequence ID" value="NZ_JAFBBW010000001.1"/>
</dbReference>
<dbReference type="PANTHER" id="PTHR12592:SF0">
    <property type="entry name" value="ATP-DEPENDENT (S)-NAD(P)H-HYDRATE DEHYDRATASE"/>
    <property type="match status" value="1"/>
</dbReference>
<dbReference type="InterPro" id="IPR000631">
    <property type="entry name" value="CARKD"/>
</dbReference>
<keyword evidence="5 6" id="KW-0456">Lyase</keyword>
<keyword evidence="2 6" id="KW-0067">ATP-binding</keyword>
<dbReference type="EC" id="4.2.1.136" evidence="6"/>
<evidence type="ECO:0000313" key="9">
    <source>
        <dbReference type="Proteomes" id="UP001595960"/>
    </source>
</evidence>
<comment type="function">
    <text evidence="6">Catalyzes the dehydration of the S-form of NAD(P)HX at the expense of ADP, which is converted to AMP. Together with NAD(P)HX epimerase, which catalyzes the epimerization of the S- and R-forms, the enzyme allows the repair of both epimers of NAD(P)HX, a damaged form of NAD(P)H that is a result of enzymatic or heat-dependent hydration.</text>
</comment>
<evidence type="ECO:0000256" key="4">
    <source>
        <dbReference type="ARBA" id="ARBA00023027"/>
    </source>
</evidence>
<name>A0ABV9R7T3_9MICO</name>
<feature type="binding site" evidence="6">
    <location>
        <position position="95"/>
    </location>
    <ligand>
        <name>(6S)-NADPHX</name>
        <dbReference type="ChEBI" id="CHEBI:64076"/>
    </ligand>
</feature>
<comment type="similarity">
    <text evidence="6">Belongs to the NnrD/CARKD family.</text>
</comment>
<comment type="caution">
    <text evidence="8">The sequence shown here is derived from an EMBL/GenBank/DDBJ whole genome shotgun (WGS) entry which is preliminary data.</text>
</comment>
<feature type="binding site" evidence="6">
    <location>
        <begin position="183"/>
        <end position="187"/>
    </location>
    <ligand>
        <name>AMP</name>
        <dbReference type="ChEBI" id="CHEBI:456215"/>
    </ligand>
</feature>
<dbReference type="CDD" id="cd01171">
    <property type="entry name" value="YXKO-related"/>
    <property type="match status" value="1"/>
</dbReference>
<feature type="binding site" evidence="6">
    <location>
        <position position="213"/>
    </location>
    <ligand>
        <name>(6S)-NADPHX</name>
        <dbReference type="ChEBI" id="CHEBI:64076"/>
    </ligand>
</feature>
<feature type="binding site" evidence="6">
    <location>
        <position position="45"/>
    </location>
    <ligand>
        <name>(6S)-NADPHX</name>
        <dbReference type="ChEBI" id="CHEBI:64076"/>
    </ligand>
</feature>
<feature type="binding site" evidence="6">
    <location>
        <position position="212"/>
    </location>
    <ligand>
        <name>AMP</name>
        <dbReference type="ChEBI" id="CHEBI:456215"/>
    </ligand>
</feature>
<dbReference type="HAMAP" id="MF_01965">
    <property type="entry name" value="NADHX_dehydratase"/>
    <property type="match status" value="1"/>
</dbReference>
<keyword evidence="9" id="KW-1185">Reference proteome</keyword>
<protein>
    <recommendedName>
        <fullName evidence="6">ADP-dependent (S)-NAD(P)H-hydrate dehydratase</fullName>
        <ecNumber evidence="6">4.2.1.136</ecNumber>
    </recommendedName>
    <alternativeName>
        <fullName evidence="6">ADP-dependent NAD(P)HX dehydratase</fullName>
    </alternativeName>
</protein>
<dbReference type="PANTHER" id="PTHR12592">
    <property type="entry name" value="ATP-DEPENDENT (S)-NAD(P)H-HYDRATE DEHYDRATASE FAMILY MEMBER"/>
    <property type="match status" value="1"/>
</dbReference>
<reference evidence="9" key="1">
    <citation type="journal article" date="2019" name="Int. J. Syst. Evol. Microbiol.">
        <title>The Global Catalogue of Microorganisms (GCM) 10K type strain sequencing project: providing services to taxonomists for standard genome sequencing and annotation.</title>
        <authorList>
            <consortium name="The Broad Institute Genomics Platform"/>
            <consortium name="The Broad Institute Genome Sequencing Center for Infectious Disease"/>
            <person name="Wu L."/>
            <person name="Ma J."/>
        </authorList>
    </citation>
    <scope>NUCLEOTIDE SEQUENCE [LARGE SCALE GENOMIC DNA]</scope>
    <source>
        <strain evidence="9">CGMCC 1.12192</strain>
    </source>
</reference>
<dbReference type="Pfam" id="PF01256">
    <property type="entry name" value="Carb_kinase"/>
    <property type="match status" value="1"/>
</dbReference>
<accession>A0ABV9R7T3</accession>
<evidence type="ECO:0000313" key="8">
    <source>
        <dbReference type="EMBL" id="MFC4829559.1"/>
    </source>
</evidence>
<evidence type="ECO:0000256" key="5">
    <source>
        <dbReference type="ARBA" id="ARBA00023239"/>
    </source>
</evidence>
<dbReference type="PROSITE" id="PS51383">
    <property type="entry name" value="YJEF_C_3"/>
    <property type="match status" value="1"/>
</dbReference>
<comment type="catalytic activity">
    <reaction evidence="6">
        <text>(6S)-NADHX + ADP = AMP + phosphate + NADH + H(+)</text>
        <dbReference type="Rhea" id="RHEA:32223"/>
        <dbReference type="ChEBI" id="CHEBI:15378"/>
        <dbReference type="ChEBI" id="CHEBI:43474"/>
        <dbReference type="ChEBI" id="CHEBI:57945"/>
        <dbReference type="ChEBI" id="CHEBI:64074"/>
        <dbReference type="ChEBI" id="CHEBI:456215"/>
        <dbReference type="ChEBI" id="CHEBI:456216"/>
        <dbReference type="EC" id="4.2.1.136"/>
    </reaction>
</comment>
<evidence type="ECO:0000259" key="7">
    <source>
        <dbReference type="PROSITE" id="PS51383"/>
    </source>
</evidence>
<evidence type="ECO:0000256" key="2">
    <source>
        <dbReference type="ARBA" id="ARBA00022840"/>
    </source>
</evidence>
<gene>
    <name evidence="6" type="primary">nnrD</name>
    <name evidence="8" type="ORF">ACFPER_12200</name>
</gene>
<evidence type="ECO:0000256" key="6">
    <source>
        <dbReference type="HAMAP-Rule" id="MF_01965"/>
    </source>
</evidence>
<dbReference type="EMBL" id="JBHSJC010000001">
    <property type="protein sequence ID" value="MFC4829559.1"/>
    <property type="molecule type" value="Genomic_DNA"/>
</dbReference>
<keyword evidence="3 6" id="KW-0521">NADP</keyword>
<evidence type="ECO:0000256" key="3">
    <source>
        <dbReference type="ARBA" id="ARBA00022857"/>
    </source>
</evidence>
<proteinExistence type="inferred from homology"/>
<dbReference type="Proteomes" id="UP001595960">
    <property type="component" value="Unassembled WGS sequence"/>
</dbReference>
<comment type="cofactor">
    <cofactor evidence="6">
        <name>Mg(2+)</name>
        <dbReference type="ChEBI" id="CHEBI:18420"/>
    </cofactor>
</comment>
<organism evidence="8 9">
    <name type="scientific">Agromyces aurantiacus</name>
    <dbReference type="NCBI Taxonomy" id="165814"/>
    <lineage>
        <taxon>Bacteria</taxon>
        <taxon>Bacillati</taxon>
        <taxon>Actinomycetota</taxon>
        <taxon>Actinomycetes</taxon>
        <taxon>Micrococcales</taxon>
        <taxon>Microbacteriaceae</taxon>
        <taxon>Agromyces</taxon>
    </lineage>
</organism>
<feature type="binding site" evidence="6">
    <location>
        <position position="141"/>
    </location>
    <ligand>
        <name>(6S)-NADPHX</name>
        <dbReference type="ChEBI" id="CHEBI:64076"/>
    </ligand>
</feature>
<evidence type="ECO:0000256" key="1">
    <source>
        <dbReference type="ARBA" id="ARBA00022741"/>
    </source>
</evidence>
<keyword evidence="4 6" id="KW-0520">NAD</keyword>
<feature type="domain" description="YjeF C-terminal" evidence="7">
    <location>
        <begin position="10"/>
        <end position="280"/>
    </location>
</feature>
<dbReference type="InterPro" id="IPR029056">
    <property type="entry name" value="Ribokinase-like"/>
</dbReference>
<comment type="subunit">
    <text evidence="6">Homotetramer.</text>
</comment>
<keyword evidence="1 6" id="KW-0547">Nucleotide-binding</keyword>